<dbReference type="PANTHER" id="PTHR32089">
    <property type="entry name" value="METHYL-ACCEPTING CHEMOTAXIS PROTEIN MCPB"/>
    <property type="match status" value="1"/>
</dbReference>
<comment type="caution">
    <text evidence="6">The sequence shown here is derived from an EMBL/GenBank/DDBJ whole genome shotgun (WGS) entry which is preliminary data.</text>
</comment>
<dbReference type="GO" id="GO:0016020">
    <property type="term" value="C:membrane"/>
    <property type="evidence" value="ECO:0007669"/>
    <property type="project" value="InterPro"/>
</dbReference>
<feature type="transmembrane region" description="Helical" evidence="4">
    <location>
        <begin position="141"/>
        <end position="161"/>
    </location>
</feature>
<dbReference type="GO" id="GO:0007165">
    <property type="term" value="P:signal transduction"/>
    <property type="evidence" value="ECO:0007669"/>
    <property type="project" value="UniProtKB-KW"/>
</dbReference>
<protein>
    <submittedName>
        <fullName evidence="6">Methyl-accepting chemotaxis protein</fullName>
    </submittedName>
</protein>
<sequence>MKKDYSFKARNSLLIKLYVLSVVLATIILFAARLPVETNTIGTLFGVITSIIVYTMNRLDKRKEWIPYILIVSLALMAIFMLENRPAVTSYLLVYYSMIIISLYHNYRYVIISGIFGLVITNLFLIRFGELAIVDYTTVHLISFNVLFSLMTTFLVYQCIIGKNIQNQAQQLADEAVESRDNMEMMIKQVTLSIDKLESVNEQLTDHSRSSNTFSNELAATFNEIAGSVENQSNSASSINESIFAIDQEVKHISSKTNEMKRSAESTGEVVKSGFVQVQELTEHIQEVDQTLRETVAEMEVLNQSTGKVESILKTISDIADQTNLLALNAAIEAARAGSAGLGFAVVAQEVRKLAEHSIHSTSEIDQILSQIQSKTNNATRRVKQSESLFHESKLLMEATNESFHNVDNFINELQQTSTVLNERVLNLSSSSSVVVDEINGVSSTSEQLSASVEEVLAGVEEQKIRMNNLNEKVIEIDQLSDTLKGACHRPDFVE</sequence>
<reference evidence="6" key="1">
    <citation type="submission" date="2022-11" db="EMBL/GenBank/DDBJ databases">
        <title>WGS of Natronobacillus azotifigens 24KS-1, an anaerobic diazotrophic haloalkaliphile from soda-rich habitats.</title>
        <authorList>
            <person name="Sorokin D.Y."/>
            <person name="Merkel A.Y."/>
        </authorList>
    </citation>
    <scope>NUCLEOTIDE SEQUENCE</scope>
    <source>
        <strain evidence="6">24KS-1</strain>
    </source>
</reference>
<evidence type="ECO:0000313" key="6">
    <source>
        <dbReference type="EMBL" id="MCZ0703170.1"/>
    </source>
</evidence>
<dbReference type="PANTHER" id="PTHR32089:SF112">
    <property type="entry name" value="LYSOZYME-LIKE PROTEIN-RELATED"/>
    <property type="match status" value="1"/>
</dbReference>
<evidence type="ECO:0000259" key="5">
    <source>
        <dbReference type="PROSITE" id="PS50111"/>
    </source>
</evidence>
<evidence type="ECO:0000256" key="3">
    <source>
        <dbReference type="SAM" id="Coils"/>
    </source>
</evidence>
<keyword evidence="4" id="KW-0472">Membrane</keyword>
<evidence type="ECO:0000313" key="7">
    <source>
        <dbReference type="Proteomes" id="UP001084197"/>
    </source>
</evidence>
<dbReference type="Proteomes" id="UP001084197">
    <property type="component" value="Unassembled WGS sequence"/>
</dbReference>
<feature type="coiled-coil region" evidence="3">
    <location>
        <begin position="453"/>
        <end position="480"/>
    </location>
</feature>
<dbReference type="SMART" id="SM00283">
    <property type="entry name" value="MA"/>
    <property type="match status" value="1"/>
</dbReference>
<accession>A0A9J6RBV3</accession>
<dbReference type="InterPro" id="IPR004089">
    <property type="entry name" value="MCPsignal_dom"/>
</dbReference>
<feature type="transmembrane region" description="Helical" evidence="4">
    <location>
        <begin position="65"/>
        <end position="82"/>
    </location>
</feature>
<proteinExistence type="predicted"/>
<dbReference type="RefSeq" id="WP_268779940.1">
    <property type="nucleotide sequence ID" value="NZ_JAPRAT010000013.1"/>
</dbReference>
<evidence type="ECO:0000256" key="2">
    <source>
        <dbReference type="PROSITE-ProRule" id="PRU00284"/>
    </source>
</evidence>
<dbReference type="AlphaFoldDB" id="A0A9J6RBV3"/>
<feature type="domain" description="Methyl-accepting transducer" evidence="5">
    <location>
        <begin position="207"/>
        <end position="464"/>
    </location>
</feature>
<evidence type="ECO:0000256" key="4">
    <source>
        <dbReference type="SAM" id="Phobius"/>
    </source>
</evidence>
<evidence type="ECO:0000256" key="1">
    <source>
        <dbReference type="ARBA" id="ARBA00023224"/>
    </source>
</evidence>
<feature type="transmembrane region" description="Helical" evidence="4">
    <location>
        <begin position="109"/>
        <end position="129"/>
    </location>
</feature>
<organism evidence="6 7">
    <name type="scientific">Natronobacillus azotifigens</name>
    <dbReference type="NCBI Taxonomy" id="472978"/>
    <lineage>
        <taxon>Bacteria</taxon>
        <taxon>Bacillati</taxon>
        <taxon>Bacillota</taxon>
        <taxon>Bacilli</taxon>
        <taxon>Bacillales</taxon>
        <taxon>Bacillaceae</taxon>
        <taxon>Natronobacillus</taxon>
    </lineage>
</organism>
<keyword evidence="4" id="KW-1133">Transmembrane helix</keyword>
<keyword evidence="3" id="KW-0175">Coiled coil</keyword>
<keyword evidence="4" id="KW-0812">Transmembrane</keyword>
<dbReference type="Pfam" id="PF00015">
    <property type="entry name" value="MCPsignal"/>
    <property type="match status" value="1"/>
</dbReference>
<feature type="transmembrane region" description="Helical" evidence="4">
    <location>
        <begin position="12"/>
        <end position="32"/>
    </location>
</feature>
<keyword evidence="7" id="KW-1185">Reference proteome</keyword>
<keyword evidence="1 2" id="KW-0807">Transducer</keyword>
<feature type="coiled-coil region" evidence="3">
    <location>
        <begin position="278"/>
        <end position="305"/>
    </location>
</feature>
<gene>
    <name evidence="6" type="ORF">OWO01_08095</name>
</gene>
<feature type="transmembrane region" description="Helical" evidence="4">
    <location>
        <begin position="38"/>
        <end position="56"/>
    </location>
</feature>
<dbReference type="Gene3D" id="1.10.287.950">
    <property type="entry name" value="Methyl-accepting chemotaxis protein"/>
    <property type="match status" value="1"/>
</dbReference>
<feature type="transmembrane region" description="Helical" evidence="4">
    <location>
        <begin position="88"/>
        <end position="104"/>
    </location>
</feature>
<dbReference type="EMBL" id="JAPRAT010000013">
    <property type="protein sequence ID" value="MCZ0703170.1"/>
    <property type="molecule type" value="Genomic_DNA"/>
</dbReference>
<dbReference type="SUPFAM" id="SSF58104">
    <property type="entry name" value="Methyl-accepting chemotaxis protein (MCP) signaling domain"/>
    <property type="match status" value="1"/>
</dbReference>
<name>A0A9J6RBV3_9BACI</name>
<dbReference type="PROSITE" id="PS50111">
    <property type="entry name" value="CHEMOTAXIS_TRANSDUC_2"/>
    <property type="match status" value="1"/>
</dbReference>